<feature type="signal peptide" evidence="1">
    <location>
        <begin position="1"/>
        <end position="19"/>
    </location>
</feature>
<proteinExistence type="predicted"/>
<feature type="chain" id="PRO_5027041300" description="Tetratricopeptide repeat protein" evidence="1">
    <location>
        <begin position="20"/>
        <end position="350"/>
    </location>
</feature>
<accession>A0A6L3ZGB2</accession>
<keyword evidence="3" id="KW-1185">Reference proteome</keyword>
<reference evidence="2 3" key="1">
    <citation type="submission" date="2019-10" db="EMBL/GenBank/DDBJ databases">
        <title>Genome sequence of Phaeocystidibacter marisrubri JCM30614 (type strain).</title>
        <authorList>
            <person name="Bowman J.P."/>
        </authorList>
    </citation>
    <scope>NUCLEOTIDE SEQUENCE [LARGE SCALE GENOMIC DNA]</scope>
    <source>
        <strain evidence="2 3">JCM 30614</strain>
    </source>
</reference>
<evidence type="ECO:0008006" key="4">
    <source>
        <dbReference type="Google" id="ProtNLM"/>
    </source>
</evidence>
<dbReference type="Gene3D" id="1.25.40.10">
    <property type="entry name" value="Tetratricopeptide repeat domain"/>
    <property type="match status" value="1"/>
</dbReference>
<dbReference type="Proteomes" id="UP000484164">
    <property type="component" value="Unassembled WGS sequence"/>
</dbReference>
<comment type="caution">
    <text evidence="2">The sequence shown here is derived from an EMBL/GenBank/DDBJ whole genome shotgun (WGS) entry which is preliminary data.</text>
</comment>
<protein>
    <recommendedName>
        <fullName evidence="4">Tetratricopeptide repeat protein</fullName>
    </recommendedName>
</protein>
<keyword evidence="1" id="KW-0732">Signal</keyword>
<dbReference type="EMBL" id="WBVQ01000001">
    <property type="protein sequence ID" value="KAB2817072.1"/>
    <property type="molecule type" value="Genomic_DNA"/>
</dbReference>
<sequence length="350" mass="39649">MKLPVITLLLSTLSFFAYAQDNLEIVKVQQTQSFYLNNSTRAAIGTGDNRTYLALSLPENTIEWYYAFRAVKESSSESLNLFSQLIEALEPSGISSSLFNSMTVPEGNVRCNIYVTDESNAIQFSKHLASSHWTTGTRENYSQGIVRINDPIQPTLYLCFENPNVWEGLTLYVEVTALVKKNNESEEGNIQPEETANEVDAIAEGVSGLIDAFQSYRTERRENAEARETAQNYSNASWVFYEAGDFSTSIEYVQKALELVDHPELHFNQGLSQWCAGLRKESTESYLAGINLINDLDSKEDALEVLQNAIDNIAKGRQEYHFFSEDPPALKLLQLKFNSVFELRRWSDRH</sequence>
<name>A0A6L3ZGB2_9FLAO</name>
<dbReference type="SUPFAM" id="SSF48452">
    <property type="entry name" value="TPR-like"/>
    <property type="match status" value="1"/>
</dbReference>
<evidence type="ECO:0000313" key="2">
    <source>
        <dbReference type="EMBL" id="KAB2817072.1"/>
    </source>
</evidence>
<dbReference type="RefSeq" id="WP_151691643.1">
    <property type="nucleotide sequence ID" value="NZ_BMGX01000002.1"/>
</dbReference>
<gene>
    <name evidence="2" type="ORF">F8C82_01360</name>
</gene>
<dbReference type="InterPro" id="IPR011990">
    <property type="entry name" value="TPR-like_helical_dom_sf"/>
</dbReference>
<dbReference type="OrthoDB" id="926208at2"/>
<evidence type="ECO:0000256" key="1">
    <source>
        <dbReference type="SAM" id="SignalP"/>
    </source>
</evidence>
<organism evidence="2 3">
    <name type="scientific">Phaeocystidibacter marisrubri</name>
    <dbReference type="NCBI Taxonomy" id="1577780"/>
    <lineage>
        <taxon>Bacteria</taxon>
        <taxon>Pseudomonadati</taxon>
        <taxon>Bacteroidota</taxon>
        <taxon>Flavobacteriia</taxon>
        <taxon>Flavobacteriales</taxon>
        <taxon>Phaeocystidibacteraceae</taxon>
        <taxon>Phaeocystidibacter</taxon>
    </lineage>
</organism>
<dbReference type="AlphaFoldDB" id="A0A6L3ZGB2"/>
<evidence type="ECO:0000313" key="3">
    <source>
        <dbReference type="Proteomes" id="UP000484164"/>
    </source>
</evidence>